<feature type="signal peptide" evidence="1">
    <location>
        <begin position="1"/>
        <end position="18"/>
    </location>
</feature>
<dbReference type="EMBL" id="JAVHJO010000012">
    <property type="protein sequence ID" value="KAK6531729.1"/>
    <property type="molecule type" value="Genomic_DNA"/>
</dbReference>
<proteinExistence type="predicted"/>
<reference evidence="2 3" key="1">
    <citation type="submission" date="2019-10" db="EMBL/GenBank/DDBJ databases">
        <authorList>
            <person name="Palmer J.M."/>
        </authorList>
    </citation>
    <scope>NUCLEOTIDE SEQUENCE [LARGE SCALE GENOMIC DNA]</scope>
    <source>
        <strain evidence="2 3">TWF694</strain>
    </source>
</reference>
<dbReference type="Proteomes" id="UP001365542">
    <property type="component" value="Unassembled WGS sequence"/>
</dbReference>
<name>A0AAV9X0X8_9PEZI</name>
<feature type="chain" id="PRO_5043922927" evidence="1">
    <location>
        <begin position="19"/>
        <end position="158"/>
    </location>
</feature>
<dbReference type="AlphaFoldDB" id="A0AAV9X0X8"/>
<accession>A0AAV9X0X8</accession>
<evidence type="ECO:0000313" key="2">
    <source>
        <dbReference type="EMBL" id="KAK6531729.1"/>
    </source>
</evidence>
<keyword evidence="1" id="KW-0732">Signal</keyword>
<evidence type="ECO:0000256" key="1">
    <source>
        <dbReference type="SAM" id="SignalP"/>
    </source>
</evidence>
<sequence length="158" mass="17677">MKFSTIFNVAALATAAVALPTKPTLETRGNFESDIYYKFREASDVLSEKACDLALTEASHFADFFAFAPFQGAQELLTAWFQIFDSTPEFRNHPDFDVVKQKFELARDLRNFSIQHPKGFVPGEFVASNYYLRCRSLHPQFGTVGAVDRPAVEAAPVA</sequence>
<organism evidence="2 3">
    <name type="scientific">Orbilia ellipsospora</name>
    <dbReference type="NCBI Taxonomy" id="2528407"/>
    <lineage>
        <taxon>Eukaryota</taxon>
        <taxon>Fungi</taxon>
        <taxon>Dikarya</taxon>
        <taxon>Ascomycota</taxon>
        <taxon>Pezizomycotina</taxon>
        <taxon>Orbiliomycetes</taxon>
        <taxon>Orbiliales</taxon>
        <taxon>Orbiliaceae</taxon>
        <taxon>Orbilia</taxon>
    </lineage>
</organism>
<protein>
    <submittedName>
        <fullName evidence="2">Uncharacterized protein</fullName>
    </submittedName>
</protein>
<comment type="caution">
    <text evidence="2">The sequence shown here is derived from an EMBL/GenBank/DDBJ whole genome shotgun (WGS) entry which is preliminary data.</text>
</comment>
<gene>
    <name evidence="2" type="ORF">TWF694_002904</name>
</gene>
<evidence type="ECO:0000313" key="3">
    <source>
        <dbReference type="Proteomes" id="UP001365542"/>
    </source>
</evidence>
<keyword evidence="3" id="KW-1185">Reference proteome</keyword>